<comment type="subcellular location">
    <subcellularLocation>
        <location evidence="1">Cell membrane</location>
        <topology evidence="1">Multi-pass membrane protein</topology>
    </subcellularLocation>
</comment>
<feature type="transmembrane region" description="Helical" evidence="6">
    <location>
        <begin position="262"/>
        <end position="282"/>
    </location>
</feature>
<dbReference type="OrthoDB" id="7177610at2"/>
<keyword evidence="4 6" id="KW-1133">Transmembrane helix</keyword>
<feature type="transmembrane region" description="Helical" evidence="6">
    <location>
        <begin position="317"/>
        <end position="337"/>
    </location>
</feature>
<feature type="transmembrane region" description="Helical" evidence="6">
    <location>
        <begin position="66"/>
        <end position="85"/>
    </location>
</feature>
<evidence type="ECO:0000256" key="5">
    <source>
        <dbReference type="ARBA" id="ARBA00023136"/>
    </source>
</evidence>
<keyword evidence="9" id="KW-1185">Reference proteome</keyword>
<dbReference type="NCBIfam" id="TIGR00360">
    <property type="entry name" value="ComEC_N-term"/>
    <property type="match status" value="1"/>
</dbReference>
<dbReference type="RefSeq" id="WP_073708871.1">
    <property type="nucleotide sequence ID" value="NZ_MQSV01000002.1"/>
</dbReference>
<reference evidence="8 9" key="1">
    <citation type="submission" date="2016-11" db="EMBL/GenBank/DDBJ databases">
        <title>Actinomyces gypaetusis sp. nov. isolated from the vulture Gypaetus barbatus in Qinghai Tibet Plateau China.</title>
        <authorList>
            <person name="Meng X."/>
        </authorList>
    </citation>
    <scope>NUCLEOTIDE SEQUENCE [LARGE SCALE GENOMIC DNA]</scope>
    <source>
        <strain evidence="8 9">VUL4_2</strain>
    </source>
</reference>
<evidence type="ECO:0000313" key="8">
    <source>
        <dbReference type="EMBL" id="OKL48884.1"/>
    </source>
</evidence>
<feature type="transmembrane region" description="Helical" evidence="6">
    <location>
        <begin position="427"/>
        <end position="448"/>
    </location>
</feature>
<comment type="caution">
    <text evidence="8">The sequence shown here is derived from an EMBL/GenBank/DDBJ whole genome shotgun (WGS) entry which is preliminary data.</text>
</comment>
<accession>A0A1Q5PMV6</accession>
<gene>
    <name evidence="8" type="ORF">BSR29_03270</name>
</gene>
<evidence type="ECO:0000256" key="6">
    <source>
        <dbReference type="SAM" id="Phobius"/>
    </source>
</evidence>
<feature type="transmembrane region" description="Helical" evidence="6">
    <location>
        <begin position="21"/>
        <end position="46"/>
    </location>
</feature>
<name>A0A1Q5PMV6_9ACTO</name>
<feature type="domain" description="ComEC/Rec2-related protein" evidence="7">
    <location>
        <begin position="239"/>
        <end position="504"/>
    </location>
</feature>
<organism evidence="8 9">
    <name type="scientific">Boudabousia liubingyangii</name>
    <dbReference type="NCBI Taxonomy" id="1921764"/>
    <lineage>
        <taxon>Bacteria</taxon>
        <taxon>Bacillati</taxon>
        <taxon>Actinomycetota</taxon>
        <taxon>Actinomycetes</taxon>
        <taxon>Actinomycetales</taxon>
        <taxon>Actinomycetaceae</taxon>
        <taxon>Boudabousia</taxon>
    </lineage>
</organism>
<keyword evidence="3 6" id="KW-0812">Transmembrane</keyword>
<feature type="transmembrane region" description="Helical" evidence="6">
    <location>
        <begin position="294"/>
        <end position="310"/>
    </location>
</feature>
<dbReference type="EMBL" id="MQSV01000002">
    <property type="protein sequence ID" value="OKL48884.1"/>
    <property type="molecule type" value="Genomic_DNA"/>
</dbReference>
<feature type="transmembrane region" description="Helical" evidence="6">
    <location>
        <begin position="488"/>
        <end position="505"/>
    </location>
</feature>
<dbReference type="Pfam" id="PF03772">
    <property type="entry name" value="Competence"/>
    <property type="match status" value="1"/>
</dbReference>
<evidence type="ECO:0000256" key="4">
    <source>
        <dbReference type="ARBA" id="ARBA00022989"/>
    </source>
</evidence>
<dbReference type="PANTHER" id="PTHR30619">
    <property type="entry name" value="DNA INTERNALIZATION/COMPETENCE PROTEIN COMEC/REC2"/>
    <property type="match status" value="1"/>
</dbReference>
<dbReference type="GO" id="GO:0005886">
    <property type="term" value="C:plasma membrane"/>
    <property type="evidence" value="ECO:0007669"/>
    <property type="project" value="UniProtKB-SubCell"/>
</dbReference>
<dbReference type="AlphaFoldDB" id="A0A1Q5PMV6"/>
<keyword evidence="2" id="KW-1003">Cell membrane</keyword>
<sequence length="529" mass="57963">MDRQTQSKYQATLPIMTGPWAAVLLANQQVTAASAIPLVFTILMLSYLPTILKLTKNAPTEHTGPWLKSACGRFLVVLVISLLLFGKQQSQHHAVIDLMQGTRKGSASGTTMPKNPAETKQVRELRIRWYQAPRFSMTRHQWVSAGQIITKDQTYRAEILWPSQLPPLPSGTQVVQARLQRVTTLGKPYLKVQVKQVHQTTTTPINRFLAAGAFVRTKYLKQLTQSPGEANAQKLLAAMVLGEKDLPKTVKNQLQRSGISHLTALSGLHLSIVTMLFIYTYGWLKRKDLRGHRKGSALCAIFGILIYLWLVGPSPSLIRAALMATLVTFSVVLGISVRGKQVLALSVPVALYYWPELAGSAGYGLSVLATGAICAYAKPMSEVLPCFLPQKVRQVVSASLLAQIATLPLILALGWQPSLYALPMNLLIAPVIPVILILVLLAVALNLYCPPLAMIVTYPALKLGQLILYLSELISGLPGSALPLPPGPVIPILLSLTGGVIYLQLERIRGTIFRIKNLKQGKLLRDRRN</sequence>
<dbReference type="Proteomes" id="UP000186785">
    <property type="component" value="Unassembled WGS sequence"/>
</dbReference>
<proteinExistence type="predicted"/>
<keyword evidence="5 6" id="KW-0472">Membrane</keyword>
<evidence type="ECO:0000256" key="3">
    <source>
        <dbReference type="ARBA" id="ARBA00022692"/>
    </source>
</evidence>
<protein>
    <recommendedName>
        <fullName evidence="7">ComEC/Rec2-related protein domain-containing protein</fullName>
    </recommendedName>
</protein>
<feature type="transmembrane region" description="Helical" evidence="6">
    <location>
        <begin position="398"/>
        <end position="415"/>
    </location>
</feature>
<evidence type="ECO:0000256" key="2">
    <source>
        <dbReference type="ARBA" id="ARBA00022475"/>
    </source>
</evidence>
<dbReference type="PANTHER" id="PTHR30619:SF7">
    <property type="entry name" value="BETA-LACTAMASE DOMAIN PROTEIN"/>
    <property type="match status" value="1"/>
</dbReference>
<evidence type="ECO:0000259" key="7">
    <source>
        <dbReference type="Pfam" id="PF03772"/>
    </source>
</evidence>
<dbReference type="STRING" id="1921764.BSR28_02845"/>
<evidence type="ECO:0000256" key="1">
    <source>
        <dbReference type="ARBA" id="ARBA00004651"/>
    </source>
</evidence>
<dbReference type="InterPro" id="IPR004477">
    <property type="entry name" value="ComEC_N"/>
</dbReference>
<dbReference type="InterPro" id="IPR052159">
    <property type="entry name" value="Competence_DNA_uptake"/>
</dbReference>
<feature type="transmembrane region" description="Helical" evidence="6">
    <location>
        <begin position="357"/>
        <end position="377"/>
    </location>
</feature>
<feature type="transmembrane region" description="Helical" evidence="6">
    <location>
        <begin position="460"/>
        <end position="482"/>
    </location>
</feature>
<evidence type="ECO:0000313" key="9">
    <source>
        <dbReference type="Proteomes" id="UP000186785"/>
    </source>
</evidence>